<feature type="transmembrane region" description="Helical" evidence="9">
    <location>
        <begin position="386"/>
        <end position="405"/>
    </location>
</feature>
<protein>
    <recommendedName>
        <fullName evidence="10">Major facilitator superfamily (MFS) profile domain-containing protein</fullName>
    </recommendedName>
</protein>
<feature type="domain" description="Major facilitator superfamily (MFS) profile" evidence="10">
    <location>
        <begin position="38"/>
        <end position="509"/>
    </location>
</feature>
<keyword evidence="3" id="KW-0813">Transport</keyword>
<proteinExistence type="inferred from homology"/>
<dbReference type="PIRSF" id="PIRSF002808">
    <property type="entry name" value="Hexose_phosphate_transp"/>
    <property type="match status" value="1"/>
</dbReference>
<keyword evidence="4" id="KW-0762">Sugar transport</keyword>
<keyword evidence="5 9" id="KW-0812">Transmembrane</keyword>
<dbReference type="InterPro" id="IPR000849">
    <property type="entry name" value="Sugar_P_transporter"/>
</dbReference>
<comment type="subcellular location">
    <subcellularLocation>
        <location evidence="1">Membrane</location>
        <topology evidence="1">Multi-pass membrane protein</topology>
    </subcellularLocation>
</comment>
<evidence type="ECO:0000313" key="12">
    <source>
        <dbReference type="Proteomes" id="UP000886885"/>
    </source>
</evidence>
<evidence type="ECO:0000256" key="8">
    <source>
        <dbReference type="SAM" id="MobiDB-lite"/>
    </source>
</evidence>
<dbReference type="Pfam" id="PF07690">
    <property type="entry name" value="MFS_1"/>
    <property type="match status" value="1"/>
</dbReference>
<evidence type="ECO:0000256" key="4">
    <source>
        <dbReference type="ARBA" id="ARBA00022597"/>
    </source>
</evidence>
<comment type="similarity">
    <text evidence="2">Belongs to the major facilitator superfamily. Organophosphate:Pi antiporter (OPA) (TC 2.A.1.4) family.</text>
</comment>
<evidence type="ECO:0000256" key="1">
    <source>
        <dbReference type="ARBA" id="ARBA00004141"/>
    </source>
</evidence>
<accession>A0A8X8A511</accession>
<feature type="transmembrane region" description="Helical" evidence="9">
    <location>
        <begin position="139"/>
        <end position="160"/>
    </location>
</feature>
<feature type="transmembrane region" description="Helical" evidence="9">
    <location>
        <begin position="30"/>
        <end position="48"/>
    </location>
</feature>
<feature type="region of interest" description="Disordered" evidence="8">
    <location>
        <begin position="517"/>
        <end position="538"/>
    </location>
</feature>
<evidence type="ECO:0000259" key="10">
    <source>
        <dbReference type="PROSITE" id="PS50850"/>
    </source>
</evidence>
<sequence length="538" mass="58160">MANNLDTARNIPPGVWLIRKIRGKDWSLKTYRYMVLLITFIAYTSYHASRKPSSIVKSVLDPEPDKTLNVYPWPIGSVFLKDEILGKNKYKSEYTGWEPFNGKGGTKKLGLIDVAFLACYSLGMYGAGHLGDTLDLRLFLTSGMIGSGIFVGLFGMGYFWNIHVFGFYLVMQMVAGMFQATGWPSVVAVIGNWFGKRKRGLIMGIWNAHTSVGNITGSLLAASVLDYGWGWSFIAPGMFIALAGVLVFLFLAAYPEDVGFPCPNVPAARAEAVPRDVEAQAQSEGIVEKGKNVPIREGSGVRRSVGLLEACMIPGVLPFAFCLFFAKLVAYTFLYWLPFYLSQTEIGGEYMSVKSAGNLSTLFDVGGIVGGILAGHISDKLRARAITAASFMYAAIPSMLLYRMYGSFSQTMNIVLMMIAGLFINGPYALITTAVSADLGTHSSLRGDSRALATVTAIIDGTGSIGAALGPLLTGFLSTKGWNTVFVMLMLGALIAGLLLSCQVVAEINDKTSKLMRSTSGLQSSEVHPSQPLLSEQR</sequence>
<organism evidence="11 12">
    <name type="scientific">Populus tomentosa</name>
    <name type="common">Chinese white poplar</name>
    <dbReference type="NCBI Taxonomy" id="118781"/>
    <lineage>
        <taxon>Eukaryota</taxon>
        <taxon>Viridiplantae</taxon>
        <taxon>Streptophyta</taxon>
        <taxon>Embryophyta</taxon>
        <taxon>Tracheophyta</taxon>
        <taxon>Spermatophyta</taxon>
        <taxon>Magnoliopsida</taxon>
        <taxon>eudicotyledons</taxon>
        <taxon>Gunneridae</taxon>
        <taxon>Pentapetalae</taxon>
        <taxon>rosids</taxon>
        <taxon>fabids</taxon>
        <taxon>Malpighiales</taxon>
        <taxon>Salicaceae</taxon>
        <taxon>Saliceae</taxon>
        <taxon>Populus</taxon>
    </lineage>
</organism>
<feature type="transmembrane region" description="Helical" evidence="9">
    <location>
        <begin position="109"/>
        <end position="127"/>
    </location>
</feature>
<comment type="caution">
    <text evidence="11">The sequence shown here is derived from an EMBL/GenBank/DDBJ whole genome shotgun (WGS) entry which is preliminary data.</text>
</comment>
<feature type="transmembrane region" description="Helical" evidence="9">
    <location>
        <begin position="312"/>
        <end position="336"/>
    </location>
</feature>
<dbReference type="Proteomes" id="UP000886885">
    <property type="component" value="Chromosome 3D"/>
</dbReference>
<feature type="transmembrane region" description="Helical" evidence="9">
    <location>
        <begin position="451"/>
        <end position="473"/>
    </location>
</feature>
<dbReference type="GO" id="GO:0016020">
    <property type="term" value="C:membrane"/>
    <property type="evidence" value="ECO:0007669"/>
    <property type="project" value="UniProtKB-SubCell"/>
</dbReference>
<feature type="transmembrane region" description="Helical" evidence="9">
    <location>
        <begin position="231"/>
        <end position="254"/>
    </location>
</feature>
<dbReference type="PROSITE" id="PS50850">
    <property type="entry name" value="MFS"/>
    <property type="match status" value="1"/>
</dbReference>
<feature type="transmembrane region" description="Helical" evidence="9">
    <location>
        <begin position="206"/>
        <end position="225"/>
    </location>
</feature>
<dbReference type="EMBL" id="JAAWWB010000006">
    <property type="protein sequence ID" value="KAG6780686.1"/>
    <property type="molecule type" value="Genomic_DNA"/>
</dbReference>
<dbReference type="InterPro" id="IPR011701">
    <property type="entry name" value="MFS"/>
</dbReference>
<evidence type="ECO:0000256" key="6">
    <source>
        <dbReference type="ARBA" id="ARBA00022989"/>
    </source>
</evidence>
<evidence type="ECO:0000256" key="3">
    <source>
        <dbReference type="ARBA" id="ARBA00022448"/>
    </source>
</evidence>
<feature type="transmembrane region" description="Helical" evidence="9">
    <location>
        <begin position="166"/>
        <end position="194"/>
    </location>
</feature>
<dbReference type="GO" id="GO:0022857">
    <property type="term" value="F:transmembrane transporter activity"/>
    <property type="evidence" value="ECO:0007669"/>
    <property type="project" value="InterPro"/>
</dbReference>
<evidence type="ECO:0000313" key="11">
    <source>
        <dbReference type="EMBL" id="KAG6780686.1"/>
    </source>
</evidence>
<name>A0A8X8A511_POPTO</name>
<evidence type="ECO:0000256" key="9">
    <source>
        <dbReference type="SAM" id="Phobius"/>
    </source>
</evidence>
<dbReference type="OrthoDB" id="3639251at2759"/>
<evidence type="ECO:0000256" key="2">
    <source>
        <dbReference type="ARBA" id="ARBA00009598"/>
    </source>
</evidence>
<dbReference type="PANTHER" id="PTHR43184:SF12">
    <property type="entry name" value="SUGAR PHOSPHATE EXCHANGER 3"/>
    <property type="match status" value="1"/>
</dbReference>
<evidence type="ECO:0000256" key="5">
    <source>
        <dbReference type="ARBA" id="ARBA00022692"/>
    </source>
</evidence>
<dbReference type="PANTHER" id="PTHR43184">
    <property type="entry name" value="MAJOR FACILITATOR SUPERFAMILY TRANSPORTER 16, ISOFORM B"/>
    <property type="match status" value="1"/>
</dbReference>
<reference evidence="11" key="1">
    <citation type="journal article" date="2020" name="bioRxiv">
        <title>Hybrid origin of Populus tomentosa Carr. identified through genome sequencing and phylogenomic analysis.</title>
        <authorList>
            <person name="An X."/>
            <person name="Gao K."/>
            <person name="Chen Z."/>
            <person name="Li J."/>
            <person name="Yang X."/>
            <person name="Yang X."/>
            <person name="Zhou J."/>
            <person name="Guo T."/>
            <person name="Zhao T."/>
            <person name="Huang S."/>
            <person name="Miao D."/>
            <person name="Khan W.U."/>
            <person name="Rao P."/>
            <person name="Ye M."/>
            <person name="Lei B."/>
            <person name="Liao W."/>
            <person name="Wang J."/>
            <person name="Ji L."/>
            <person name="Li Y."/>
            <person name="Guo B."/>
            <person name="Mustafa N.S."/>
            <person name="Li S."/>
            <person name="Yun Q."/>
            <person name="Keller S.R."/>
            <person name="Mao J."/>
            <person name="Zhang R."/>
            <person name="Strauss S.H."/>
        </authorList>
    </citation>
    <scope>NUCLEOTIDE SEQUENCE</scope>
    <source>
        <strain evidence="11">GM15</strain>
        <tissue evidence="11">Leaf</tissue>
    </source>
</reference>
<dbReference type="GO" id="GO:0055062">
    <property type="term" value="P:phosphate ion homeostasis"/>
    <property type="evidence" value="ECO:0007669"/>
    <property type="project" value="TreeGrafter"/>
</dbReference>
<feature type="transmembrane region" description="Helical" evidence="9">
    <location>
        <begin position="411"/>
        <end position="431"/>
    </location>
</feature>
<gene>
    <name evidence="11" type="ORF">POTOM_013554</name>
</gene>
<keyword evidence="6 9" id="KW-1133">Transmembrane helix</keyword>
<dbReference type="AlphaFoldDB" id="A0A8X8A511"/>
<feature type="transmembrane region" description="Helical" evidence="9">
    <location>
        <begin position="485"/>
        <end position="506"/>
    </location>
</feature>
<feature type="transmembrane region" description="Helical" evidence="9">
    <location>
        <begin position="356"/>
        <end position="374"/>
    </location>
</feature>
<evidence type="ECO:0000256" key="7">
    <source>
        <dbReference type="ARBA" id="ARBA00023136"/>
    </source>
</evidence>
<keyword evidence="7 9" id="KW-0472">Membrane</keyword>
<keyword evidence="12" id="KW-1185">Reference proteome</keyword>
<dbReference type="FunFam" id="1.20.1250.20:FF:000028">
    <property type="entry name" value="Sugar phosphate exchanger 3 isoform 1"/>
    <property type="match status" value="1"/>
</dbReference>
<dbReference type="InterPro" id="IPR020846">
    <property type="entry name" value="MFS_dom"/>
</dbReference>